<proteinExistence type="inferred from homology"/>
<feature type="binding site" evidence="2">
    <location>
        <position position="120"/>
    </location>
    <ligand>
        <name>Mg(2+)</name>
        <dbReference type="ChEBI" id="CHEBI:18420"/>
        <label>1</label>
    </ligand>
</feature>
<sequence>MKEFDLIDSFFKEKGHQRRDVQIGIGDDAAVLSVPAGQSLVVTTDTLIDGVHFPTNTPGRAIANKAVAVNLSDLAAMGAEPAWLSLSLSLPEVDENWLNGFSLGLQELTDYYSVQLIGGDMVKGPLSITITAQGFVPENQALTRSGAKPGDWIYVTGTLGDAGLALDMMQGRMDVAARHKNYLSNRLNCPTPRVLAGTMLRRIATSCIDISDGLVQDLQHILKASNVGAILQVDKLPFSPAMQDAVVNEQAIRYALTSGDDYELLFTVPEEQKSHLQHALSTTSEPITCIGQITGGQEKLELRRDKEKVSYDMLGFQHFSD</sequence>
<feature type="binding site" evidence="2">
    <location>
        <position position="28"/>
    </location>
    <ligand>
        <name>Mg(2+)</name>
        <dbReference type="ChEBI" id="CHEBI:18420"/>
        <label>4</label>
    </ligand>
</feature>
<keyword evidence="2" id="KW-0479">Metal-binding</keyword>
<evidence type="ECO:0000256" key="2">
    <source>
        <dbReference type="HAMAP-Rule" id="MF_02128"/>
    </source>
</evidence>
<feature type="binding site" evidence="2">
    <location>
        <position position="43"/>
    </location>
    <ligand>
        <name>Mg(2+)</name>
        <dbReference type="ChEBI" id="CHEBI:18420"/>
        <label>4</label>
    </ligand>
</feature>
<dbReference type="EC" id="2.7.4.16" evidence="2"/>
<dbReference type="Pfam" id="PF00586">
    <property type="entry name" value="AIRS"/>
    <property type="match status" value="1"/>
</dbReference>
<feature type="binding site" evidence="2">
    <location>
        <position position="45"/>
    </location>
    <ligand>
        <name>Mg(2+)</name>
        <dbReference type="ChEBI" id="CHEBI:18420"/>
        <label>2</label>
    </ligand>
</feature>
<dbReference type="PANTHER" id="PTHR30270:SF0">
    <property type="entry name" value="THIAMINE-MONOPHOSPHATE KINASE"/>
    <property type="match status" value="1"/>
</dbReference>
<dbReference type="Gene3D" id="3.30.1330.10">
    <property type="entry name" value="PurM-like, N-terminal domain"/>
    <property type="match status" value="1"/>
</dbReference>
<feature type="binding site" evidence="2">
    <location>
        <position position="73"/>
    </location>
    <ligand>
        <name>Mg(2+)</name>
        <dbReference type="ChEBI" id="CHEBI:18420"/>
        <label>3</label>
    </ligand>
</feature>
<dbReference type="HAMAP" id="MF_02128">
    <property type="entry name" value="TMP_kinase"/>
    <property type="match status" value="1"/>
</dbReference>
<dbReference type="RefSeq" id="WP_099034004.1">
    <property type="nucleotide sequence ID" value="NZ_BMGJ01000003.1"/>
</dbReference>
<dbReference type="NCBIfam" id="TIGR01379">
    <property type="entry name" value="thiL"/>
    <property type="match status" value="1"/>
</dbReference>
<evidence type="ECO:0000259" key="4">
    <source>
        <dbReference type="Pfam" id="PF02769"/>
    </source>
</evidence>
<accession>A0ABQ1R5V8</accession>
<feature type="binding site" evidence="2">
    <location>
        <position position="45"/>
    </location>
    <ligand>
        <name>Mg(2+)</name>
        <dbReference type="ChEBI" id="CHEBI:18420"/>
        <label>1</label>
    </ligand>
</feature>
<comment type="function">
    <text evidence="2">Catalyzes the ATP-dependent phosphorylation of thiamine-monophosphate (TMP) to form thiamine-pyrophosphate (TPP), the active form of vitamin B1.</text>
</comment>
<feature type="domain" description="PurM-like C-terminal" evidence="4">
    <location>
        <begin position="148"/>
        <end position="298"/>
    </location>
</feature>
<keyword evidence="6" id="KW-1185">Reference proteome</keyword>
<feature type="binding site" evidence="2">
    <location>
        <position position="73"/>
    </location>
    <ligand>
        <name>Mg(2+)</name>
        <dbReference type="ChEBI" id="CHEBI:18420"/>
        <label>4</label>
    </ligand>
</feature>
<dbReference type="PANTHER" id="PTHR30270">
    <property type="entry name" value="THIAMINE-MONOPHOSPHATE KINASE"/>
    <property type="match status" value="1"/>
</dbReference>
<gene>
    <name evidence="2 5" type="primary">thiL</name>
    <name evidence="5" type="ORF">GCM10011357_10750</name>
</gene>
<feature type="binding site" evidence="2">
    <location>
        <position position="260"/>
    </location>
    <ligand>
        <name>substrate</name>
    </ligand>
</feature>
<comment type="similarity">
    <text evidence="2">Belongs to the thiamine-monophosphate kinase family.</text>
</comment>
<feature type="binding site" evidence="2">
    <location>
        <position position="144"/>
    </location>
    <ligand>
        <name>ATP</name>
        <dbReference type="ChEBI" id="CHEBI:30616"/>
    </ligand>
</feature>
<comment type="catalytic activity">
    <reaction evidence="2">
        <text>thiamine phosphate + ATP = thiamine diphosphate + ADP</text>
        <dbReference type="Rhea" id="RHEA:15913"/>
        <dbReference type="ChEBI" id="CHEBI:30616"/>
        <dbReference type="ChEBI" id="CHEBI:37575"/>
        <dbReference type="ChEBI" id="CHEBI:58937"/>
        <dbReference type="ChEBI" id="CHEBI:456216"/>
        <dbReference type="EC" id="2.7.4.16"/>
    </reaction>
</comment>
<dbReference type="Pfam" id="PF02769">
    <property type="entry name" value="AIRS_C"/>
    <property type="match status" value="1"/>
</dbReference>
<keyword evidence="2" id="KW-0547">Nucleotide-binding</keyword>
<reference evidence="6" key="1">
    <citation type="journal article" date="2019" name="Int. J. Syst. Evol. Microbiol.">
        <title>The Global Catalogue of Microorganisms (GCM) 10K type strain sequencing project: providing services to taxonomists for standard genome sequencing and annotation.</title>
        <authorList>
            <consortium name="The Broad Institute Genomics Platform"/>
            <consortium name="The Broad Institute Genome Sequencing Center for Infectious Disease"/>
            <person name="Wu L."/>
            <person name="Ma J."/>
        </authorList>
    </citation>
    <scope>NUCLEOTIDE SEQUENCE [LARGE SCALE GENOMIC DNA]</scope>
    <source>
        <strain evidence="6">CGMCC 1.12923</strain>
    </source>
</reference>
<dbReference type="Gene3D" id="3.90.650.10">
    <property type="entry name" value="PurM-like C-terminal domain"/>
    <property type="match status" value="1"/>
</dbReference>
<evidence type="ECO:0000313" key="6">
    <source>
        <dbReference type="Proteomes" id="UP000614272"/>
    </source>
</evidence>
<dbReference type="Proteomes" id="UP000614272">
    <property type="component" value="Unassembled WGS sequence"/>
</dbReference>
<feature type="binding site" evidence="2">
    <location>
        <position position="73"/>
    </location>
    <ligand>
        <name>Mg(2+)</name>
        <dbReference type="ChEBI" id="CHEBI:18420"/>
        <label>2</label>
    </ligand>
</feature>
<keyword evidence="2 5" id="KW-0418">Kinase</keyword>
<feature type="binding site" evidence="2">
    <location>
        <position position="316"/>
    </location>
    <ligand>
        <name>substrate</name>
    </ligand>
</feature>
<keyword evidence="2" id="KW-0808">Transferase</keyword>
<dbReference type="CDD" id="cd02194">
    <property type="entry name" value="ThiL"/>
    <property type="match status" value="1"/>
</dbReference>
<keyword evidence="2" id="KW-0067">ATP-binding</keyword>
<dbReference type="PIRSF" id="PIRSF005303">
    <property type="entry name" value="Thiam_monoph_kin"/>
    <property type="match status" value="1"/>
</dbReference>
<dbReference type="SUPFAM" id="SSF55326">
    <property type="entry name" value="PurM N-terminal domain-like"/>
    <property type="match status" value="1"/>
</dbReference>
<evidence type="ECO:0000256" key="1">
    <source>
        <dbReference type="ARBA" id="ARBA00022977"/>
    </source>
</evidence>
<protein>
    <recommendedName>
        <fullName evidence="2">Thiamine-monophosphate kinase</fullName>
        <shortName evidence="2">TMP kinase</shortName>
        <shortName evidence="2">Thiamine-phosphate kinase</shortName>
        <ecNumber evidence="2">2.7.4.16</ecNumber>
    </recommendedName>
</protein>
<comment type="miscellaneous">
    <text evidence="2">Reaction mechanism of ThiL seems to utilize a direct, inline transfer of the gamma-phosphate of ATP to TMP rather than a phosphorylated enzyme intermediate.</text>
</comment>
<dbReference type="InterPro" id="IPR006283">
    <property type="entry name" value="ThiL-like"/>
</dbReference>
<feature type="binding site" evidence="2">
    <location>
        <position position="44"/>
    </location>
    <ligand>
        <name>Mg(2+)</name>
        <dbReference type="ChEBI" id="CHEBI:18420"/>
        <label>1</label>
    </ligand>
</feature>
<feature type="binding site" evidence="2">
    <location>
        <position position="209"/>
    </location>
    <ligand>
        <name>Mg(2+)</name>
        <dbReference type="ChEBI" id="CHEBI:18420"/>
        <label>3</label>
    </ligand>
</feature>
<feature type="domain" description="PurM-like N-terminal" evidence="3">
    <location>
        <begin position="26"/>
        <end position="136"/>
    </location>
</feature>
<dbReference type="GO" id="GO:0016301">
    <property type="term" value="F:kinase activity"/>
    <property type="evidence" value="ECO:0007669"/>
    <property type="project" value="UniProtKB-KW"/>
</dbReference>
<feature type="binding site" evidence="2">
    <location>
        <begin position="119"/>
        <end position="120"/>
    </location>
    <ligand>
        <name>ATP</name>
        <dbReference type="ChEBI" id="CHEBI:30616"/>
    </ligand>
</feature>
<dbReference type="InterPro" id="IPR016188">
    <property type="entry name" value="PurM-like_N"/>
</dbReference>
<comment type="pathway">
    <text evidence="2">Cofactor biosynthesis; thiamine diphosphate biosynthesis; thiamine diphosphate from thiamine phosphate: step 1/1.</text>
</comment>
<keyword evidence="1 2" id="KW-0784">Thiamine biosynthesis</keyword>
<dbReference type="InterPro" id="IPR010918">
    <property type="entry name" value="PurM-like_C_dom"/>
</dbReference>
<dbReference type="SUPFAM" id="SSF56042">
    <property type="entry name" value="PurM C-terminal domain-like"/>
    <property type="match status" value="1"/>
</dbReference>
<feature type="binding site" evidence="2">
    <location>
        <position position="212"/>
    </location>
    <ligand>
        <name>Mg(2+)</name>
        <dbReference type="ChEBI" id="CHEBI:18420"/>
        <label>5</label>
    </ligand>
</feature>
<feature type="binding site" evidence="2">
    <location>
        <position position="211"/>
    </location>
    <ligand>
        <name>ATP</name>
        <dbReference type="ChEBI" id="CHEBI:30616"/>
    </ligand>
</feature>
<comment type="caution">
    <text evidence="2">Lacks conserved residue(s) required for the propagation of feature annotation.</text>
</comment>
<dbReference type="EMBL" id="BMGJ01000003">
    <property type="protein sequence ID" value="GGD57127.1"/>
    <property type="molecule type" value="Genomic_DNA"/>
</dbReference>
<evidence type="ECO:0000259" key="3">
    <source>
        <dbReference type="Pfam" id="PF00586"/>
    </source>
</evidence>
<dbReference type="InterPro" id="IPR036676">
    <property type="entry name" value="PurM-like_C_sf"/>
</dbReference>
<keyword evidence="2" id="KW-0460">Magnesium</keyword>
<name>A0ABQ1R5V8_9ALTE</name>
<comment type="caution">
    <text evidence="5">The sequence shown here is derived from an EMBL/GenBank/DDBJ whole genome shotgun (WGS) entry which is preliminary data.</text>
</comment>
<organism evidence="5 6">
    <name type="scientific">Lacimicrobium alkaliphilum</name>
    <dbReference type="NCBI Taxonomy" id="1526571"/>
    <lineage>
        <taxon>Bacteria</taxon>
        <taxon>Pseudomonadati</taxon>
        <taxon>Pseudomonadota</taxon>
        <taxon>Gammaproteobacteria</taxon>
        <taxon>Alteromonadales</taxon>
        <taxon>Alteromonadaceae</taxon>
        <taxon>Lacimicrobium</taxon>
    </lineage>
</organism>
<feature type="binding site" evidence="2">
    <location>
        <position position="28"/>
    </location>
    <ligand>
        <name>Mg(2+)</name>
        <dbReference type="ChEBI" id="CHEBI:18420"/>
        <label>3</label>
    </ligand>
</feature>
<feature type="binding site" evidence="2">
    <location>
        <position position="52"/>
    </location>
    <ligand>
        <name>substrate</name>
    </ligand>
</feature>
<dbReference type="InterPro" id="IPR036921">
    <property type="entry name" value="PurM-like_N_sf"/>
</dbReference>
<evidence type="ECO:0000313" key="5">
    <source>
        <dbReference type="EMBL" id="GGD57127.1"/>
    </source>
</evidence>